<dbReference type="Proteomes" id="UP001151234">
    <property type="component" value="Unassembled WGS sequence"/>
</dbReference>
<comment type="caution">
    <text evidence="1">The sequence shown here is derived from an EMBL/GenBank/DDBJ whole genome shotgun (WGS) entry which is preliminary data.</text>
</comment>
<keyword evidence="2" id="KW-1185">Reference proteome</keyword>
<protein>
    <submittedName>
        <fullName evidence="1">Uncharacterized protein</fullName>
    </submittedName>
</protein>
<evidence type="ECO:0000313" key="1">
    <source>
        <dbReference type="EMBL" id="MDA5398790.1"/>
    </source>
</evidence>
<gene>
    <name evidence="1" type="ORF">OQ273_09440</name>
</gene>
<dbReference type="EMBL" id="JAPJZI010000001">
    <property type="protein sequence ID" value="MDA5398790.1"/>
    <property type="molecule type" value="Genomic_DNA"/>
</dbReference>
<reference evidence="1" key="1">
    <citation type="submission" date="2022-11" db="EMBL/GenBank/DDBJ databases">
        <title>Draft genome sequence of Hoeflea poritis E7-10 and Hoeflea prorocentri PM5-8, separated from scleractinian coral Porites lutea and marine dinoflagellate.</title>
        <authorList>
            <person name="Zhang G."/>
            <person name="Wei Q."/>
            <person name="Cai L."/>
        </authorList>
    </citation>
    <scope>NUCLEOTIDE SEQUENCE</scope>
    <source>
        <strain evidence="1">PM5-8</strain>
    </source>
</reference>
<organism evidence="1 2">
    <name type="scientific">Hoeflea prorocentri</name>
    <dbReference type="NCBI Taxonomy" id="1922333"/>
    <lineage>
        <taxon>Bacteria</taxon>
        <taxon>Pseudomonadati</taxon>
        <taxon>Pseudomonadota</taxon>
        <taxon>Alphaproteobacteria</taxon>
        <taxon>Hyphomicrobiales</taxon>
        <taxon>Rhizobiaceae</taxon>
        <taxon>Hoeflea</taxon>
    </lineage>
</organism>
<dbReference type="AlphaFoldDB" id="A0A9X3UID8"/>
<accession>A0A9X3UID8</accession>
<proteinExistence type="predicted"/>
<evidence type="ECO:0000313" key="2">
    <source>
        <dbReference type="Proteomes" id="UP001151234"/>
    </source>
</evidence>
<sequence>MCFRTKVDTPEPVVPRPVTRDRDANLRVEARLRRRRSRGARANIFTSALGDSGFGAHVVSGATRLGQSNT</sequence>
<dbReference type="RefSeq" id="WP_267990194.1">
    <property type="nucleotide sequence ID" value="NZ_JAPJZI010000001.1"/>
</dbReference>
<name>A0A9X3UID8_9HYPH</name>